<evidence type="ECO:0000313" key="1">
    <source>
        <dbReference type="EMBL" id="OUO02538.1"/>
    </source>
</evidence>
<accession>A0A1Y3Z499</accession>
<gene>
    <name evidence="1" type="ORF">B5F97_03195</name>
</gene>
<comment type="caution">
    <text evidence="1">The sequence shown here is derived from an EMBL/GenBank/DDBJ whole genome shotgun (WGS) entry which is preliminary data.</text>
</comment>
<reference evidence="2" key="1">
    <citation type="submission" date="2017-04" db="EMBL/GenBank/DDBJ databases">
        <title>Function of individual gut microbiota members based on whole genome sequencing of pure cultures obtained from chicken caecum.</title>
        <authorList>
            <person name="Medvecky M."/>
            <person name="Cejkova D."/>
            <person name="Polansky O."/>
            <person name="Karasova D."/>
            <person name="Kubasova T."/>
            <person name="Cizek A."/>
            <person name="Rychlik I."/>
        </authorList>
    </citation>
    <scope>NUCLEOTIDE SEQUENCE [LARGE SCALE GENOMIC DNA]</scope>
    <source>
        <strain evidence="2">An43</strain>
    </source>
</reference>
<evidence type="ECO:0000313" key="2">
    <source>
        <dbReference type="Proteomes" id="UP000195386"/>
    </source>
</evidence>
<proteinExistence type="predicted"/>
<organism evidence="1 2">
    <name type="scientific">Bacteroides clarus</name>
    <dbReference type="NCBI Taxonomy" id="626929"/>
    <lineage>
        <taxon>Bacteria</taxon>
        <taxon>Pseudomonadati</taxon>
        <taxon>Bacteroidota</taxon>
        <taxon>Bacteroidia</taxon>
        <taxon>Bacteroidales</taxon>
        <taxon>Bacteroidaceae</taxon>
        <taxon>Bacteroides</taxon>
    </lineage>
</organism>
<dbReference type="Proteomes" id="UP000195386">
    <property type="component" value="Unassembled WGS sequence"/>
</dbReference>
<dbReference type="RefSeq" id="WP_087425418.1">
    <property type="nucleotide sequence ID" value="NZ_CATZGC010000013.1"/>
</dbReference>
<dbReference type="AlphaFoldDB" id="A0A1Y3Z499"/>
<protein>
    <submittedName>
        <fullName evidence="1">Uncharacterized protein</fullName>
    </submittedName>
</protein>
<dbReference type="EMBL" id="NFII01000002">
    <property type="protein sequence ID" value="OUO02538.1"/>
    <property type="molecule type" value="Genomic_DNA"/>
</dbReference>
<name>A0A1Y3Z499_9BACE</name>
<sequence>MTLNEFKLTITELKHEWNNEAHSYIDENYFIYIKENLRSSYVERTLGTKPLIGIRYIIPVGAYRYMFKASENTSLNTIGFFNNEYEPCEIILGDWELYKLTFSHRFYDGTNHYFPELHIRQIGKPTNKQVFSTGHSIEEFDEILAEVWDFIEEDMK</sequence>